<dbReference type="Proteomes" id="UP000605986">
    <property type="component" value="Unassembled WGS sequence"/>
</dbReference>
<dbReference type="OrthoDB" id="5072948at2759"/>
<organism evidence="1 2">
    <name type="scientific">Fusarium austroafricanum</name>
    <dbReference type="NCBI Taxonomy" id="2364996"/>
    <lineage>
        <taxon>Eukaryota</taxon>
        <taxon>Fungi</taxon>
        <taxon>Dikarya</taxon>
        <taxon>Ascomycota</taxon>
        <taxon>Pezizomycotina</taxon>
        <taxon>Sordariomycetes</taxon>
        <taxon>Hypocreomycetidae</taxon>
        <taxon>Hypocreales</taxon>
        <taxon>Nectriaceae</taxon>
        <taxon>Fusarium</taxon>
        <taxon>Fusarium concolor species complex</taxon>
    </lineage>
</organism>
<name>A0A8H4KJ67_9HYPO</name>
<keyword evidence="2" id="KW-1185">Reference proteome</keyword>
<evidence type="ECO:0000313" key="1">
    <source>
        <dbReference type="EMBL" id="KAF4451317.1"/>
    </source>
</evidence>
<reference evidence="1" key="1">
    <citation type="submission" date="2020-01" db="EMBL/GenBank/DDBJ databases">
        <title>Identification and distribution of gene clusters putatively required for synthesis of sphingolipid metabolism inhibitors in phylogenetically diverse species of the filamentous fungus Fusarium.</title>
        <authorList>
            <person name="Kim H.-S."/>
            <person name="Busman M."/>
            <person name="Brown D.W."/>
            <person name="Divon H."/>
            <person name="Uhlig S."/>
            <person name="Proctor R.H."/>
        </authorList>
    </citation>
    <scope>NUCLEOTIDE SEQUENCE</scope>
    <source>
        <strain evidence="1">NRRL 53441</strain>
    </source>
</reference>
<gene>
    <name evidence="1" type="ORF">F53441_5739</name>
</gene>
<comment type="caution">
    <text evidence="1">The sequence shown here is derived from an EMBL/GenBank/DDBJ whole genome shotgun (WGS) entry which is preliminary data.</text>
</comment>
<sequence length="110" mass="12444">MSTAPKKNTLRAIAQKVTRSFSSLKKIVRSVFSKSSDTKKNTGNQPTYQLRQIPDIMISDEESGDEDWDVIYHDELANNSANGDERGNVEELLFAAREHQDLVGSRRFVN</sequence>
<proteinExistence type="predicted"/>
<accession>A0A8H4KJ67</accession>
<evidence type="ECO:0000313" key="2">
    <source>
        <dbReference type="Proteomes" id="UP000605986"/>
    </source>
</evidence>
<protein>
    <submittedName>
        <fullName evidence="1">Uncharacterized protein</fullName>
    </submittedName>
</protein>
<dbReference type="EMBL" id="JAADJG010000223">
    <property type="protein sequence ID" value="KAF4451317.1"/>
    <property type="molecule type" value="Genomic_DNA"/>
</dbReference>
<dbReference type="AlphaFoldDB" id="A0A8H4KJ67"/>